<keyword evidence="2 9" id="KW-0812">Transmembrane</keyword>
<dbReference type="Proteomes" id="UP001153069">
    <property type="component" value="Unassembled WGS sequence"/>
</dbReference>
<dbReference type="InterPro" id="IPR002455">
    <property type="entry name" value="GPCR3_GABA-B"/>
</dbReference>
<feature type="signal peptide" evidence="10">
    <location>
        <begin position="1"/>
        <end position="27"/>
    </location>
</feature>
<evidence type="ECO:0000313" key="12">
    <source>
        <dbReference type="EMBL" id="CAB9512000.1"/>
    </source>
</evidence>
<evidence type="ECO:0000259" key="11">
    <source>
        <dbReference type="Pfam" id="PF00003"/>
    </source>
</evidence>
<feature type="transmembrane region" description="Helical" evidence="9">
    <location>
        <begin position="723"/>
        <end position="742"/>
    </location>
</feature>
<keyword evidence="6 12" id="KW-0675">Receptor</keyword>
<feature type="transmembrane region" description="Helical" evidence="9">
    <location>
        <begin position="610"/>
        <end position="628"/>
    </location>
</feature>
<keyword evidence="3 9" id="KW-1133">Transmembrane helix</keyword>
<name>A0A9N8E4I2_9STRA</name>
<evidence type="ECO:0000256" key="8">
    <source>
        <dbReference type="ARBA" id="ARBA00023224"/>
    </source>
</evidence>
<evidence type="ECO:0000256" key="1">
    <source>
        <dbReference type="ARBA" id="ARBA00004141"/>
    </source>
</evidence>
<keyword evidence="10" id="KW-0732">Signal</keyword>
<sequence>MVMVLSSSLLFAPWVLLQLLLLSGCHHLPVAAARLRGEDGTLSLLVAVPLSGMDPGFFHLAAARLAVDHFNQRNASVVQSLGSSFPTKDCNITFGRVKVMDTGGDGHEAMQSIFEEFIHKEEEEEAIFVPDAIAGPYHPLIPVLDLSAVATGLQSPMVAHNQALDEMLPERHAFTLKSPPIGTRKWSLSLEQGMDHVQTFAYEQQADELPDWKLSHVLEQVKQSGYQSIVWLPGPENHSGVITELGKSTRELELDQGNHFWIIPSTSCSPGDDRELIWKDHALHLKARFLKGAAYISPSDHVGSGYSNDDSEAPLDSFRAFLVQHDADFLHKVREWNPISNYHQPELDHLADTSRMPLHSLAIQLKSSMPGVAFMYDAIMAIGIGACQVMTQPERGGMTGQQHQEGIRSVDFEGASGRVKFGGIQKRPGSRAASTVPFTVANFVWSNRTKGLFLQESERFVRGEWIQVNPFVFADDTANSPPELRSQPEQNYISSGAILTEMILFVISIAIVIASAVWVFYNRGHAIVINAQPGFLYTICFAAALSSTSIVLAGFDESWGFEQEDLDLSCYSWMWCDALANTLIYGALFTKLWRAKQVFNNKNTVSLWRLLLPGALMLLVVIAVLIAMKLHGSIRWTRLIIDDASEESVGICSGRSSYHYLVLLNCIYLIQAAKTGFMAWRTKPSLSESKWVLAFLLVQSQVILVGAPIIVLLNKINSSARSIGFALLAFSFPVSVCGLIIFPKVLAVTRMRRSVDATSRRGSNVALSEGDMGSSARVDDPLAVRNECTARNARSLADSRVQMVTIDD</sequence>
<dbReference type="PANTHER" id="PTHR10519:SF20">
    <property type="entry name" value="G-PROTEIN COUPLED RECEPTOR 156-RELATED"/>
    <property type="match status" value="1"/>
</dbReference>
<dbReference type="OrthoDB" id="48782at2759"/>
<feature type="transmembrane region" description="Helical" evidence="9">
    <location>
        <begin position="572"/>
        <end position="589"/>
    </location>
</feature>
<keyword evidence="4" id="KW-0297">G-protein coupled receptor</keyword>
<dbReference type="InterPro" id="IPR017978">
    <property type="entry name" value="GPCR_3_C"/>
</dbReference>
<evidence type="ECO:0000256" key="10">
    <source>
        <dbReference type="SAM" id="SignalP"/>
    </source>
</evidence>
<keyword evidence="5 9" id="KW-0472">Membrane</keyword>
<feature type="domain" description="G-protein coupled receptors family 3 profile" evidence="11">
    <location>
        <begin position="501"/>
        <end position="744"/>
    </location>
</feature>
<organism evidence="12 13">
    <name type="scientific">Seminavis robusta</name>
    <dbReference type="NCBI Taxonomy" id="568900"/>
    <lineage>
        <taxon>Eukaryota</taxon>
        <taxon>Sar</taxon>
        <taxon>Stramenopiles</taxon>
        <taxon>Ochrophyta</taxon>
        <taxon>Bacillariophyta</taxon>
        <taxon>Bacillariophyceae</taxon>
        <taxon>Bacillariophycidae</taxon>
        <taxon>Naviculales</taxon>
        <taxon>Naviculaceae</taxon>
        <taxon>Seminavis</taxon>
    </lineage>
</organism>
<feature type="transmembrane region" description="Helical" evidence="9">
    <location>
        <begin position="502"/>
        <end position="522"/>
    </location>
</feature>
<accession>A0A9N8E4I2</accession>
<evidence type="ECO:0000256" key="4">
    <source>
        <dbReference type="ARBA" id="ARBA00023040"/>
    </source>
</evidence>
<gene>
    <name evidence="12" type="ORF">SEMRO_513_G157890.1</name>
</gene>
<comment type="caution">
    <text evidence="12">The sequence shown here is derived from an EMBL/GenBank/DDBJ whole genome shotgun (WGS) entry which is preliminary data.</text>
</comment>
<feature type="transmembrane region" description="Helical" evidence="9">
    <location>
        <begin position="692"/>
        <end position="711"/>
    </location>
</feature>
<proteinExistence type="predicted"/>
<comment type="subcellular location">
    <subcellularLocation>
        <location evidence="1">Membrane</location>
        <topology evidence="1">Multi-pass membrane protein</topology>
    </subcellularLocation>
</comment>
<evidence type="ECO:0000256" key="5">
    <source>
        <dbReference type="ARBA" id="ARBA00023136"/>
    </source>
</evidence>
<evidence type="ECO:0000313" key="13">
    <source>
        <dbReference type="Proteomes" id="UP001153069"/>
    </source>
</evidence>
<evidence type="ECO:0000256" key="2">
    <source>
        <dbReference type="ARBA" id="ARBA00022692"/>
    </source>
</evidence>
<evidence type="ECO:0000256" key="7">
    <source>
        <dbReference type="ARBA" id="ARBA00023180"/>
    </source>
</evidence>
<evidence type="ECO:0000256" key="6">
    <source>
        <dbReference type="ARBA" id="ARBA00023170"/>
    </source>
</evidence>
<feature type="transmembrane region" description="Helical" evidence="9">
    <location>
        <begin position="658"/>
        <end position="680"/>
    </location>
</feature>
<keyword evidence="8" id="KW-0807">Transducer</keyword>
<feature type="transmembrane region" description="Helical" evidence="9">
    <location>
        <begin position="534"/>
        <end position="552"/>
    </location>
</feature>
<feature type="chain" id="PRO_5040469301" evidence="10">
    <location>
        <begin position="28"/>
        <end position="808"/>
    </location>
</feature>
<keyword evidence="7" id="KW-0325">Glycoprotein</keyword>
<dbReference type="GO" id="GO:0004965">
    <property type="term" value="F:G protein-coupled GABA receptor activity"/>
    <property type="evidence" value="ECO:0007669"/>
    <property type="project" value="InterPro"/>
</dbReference>
<evidence type="ECO:0000256" key="3">
    <source>
        <dbReference type="ARBA" id="ARBA00022989"/>
    </source>
</evidence>
<dbReference type="PANTHER" id="PTHR10519">
    <property type="entry name" value="GABA-B RECEPTOR"/>
    <property type="match status" value="1"/>
</dbReference>
<evidence type="ECO:0000256" key="9">
    <source>
        <dbReference type="SAM" id="Phobius"/>
    </source>
</evidence>
<dbReference type="EMBL" id="CAICTM010000512">
    <property type="protein sequence ID" value="CAB9512000.1"/>
    <property type="molecule type" value="Genomic_DNA"/>
</dbReference>
<dbReference type="Pfam" id="PF00003">
    <property type="entry name" value="7tm_3"/>
    <property type="match status" value="1"/>
</dbReference>
<protein>
    <submittedName>
        <fullName evidence="12">Gamma-aminobutyric acid (GABA) B receptor</fullName>
    </submittedName>
</protein>
<reference evidence="12" key="1">
    <citation type="submission" date="2020-06" db="EMBL/GenBank/DDBJ databases">
        <authorList>
            <consortium name="Plant Systems Biology data submission"/>
        </authorList>
    </citation>
    <scope>NUCLEOTIDE SEQUENCE</scope>
    <source>
        <strain evidence="12">D6</strain>
    </source>
</reference>
<dbReference type="AlphaFoldDB" id="A0A9N8E4I2"/>
<dbReference type="GO" id="GO:0038039">
    <property type="term" value="C:G protein-coupled receptor heterodimeric complex"/>
    <property type="evidence" value="ECO:0007669"/>
    <property type="project" value="TreeGrafter"/>
</dbReference>
<keyword evidence="13" id="KW-1185">Reference proteome</keyword>